<dbReference type="GO" id="GO:0005524">
    <property type="term" value="F:ATP binding"/>
    <property type="evidence" value="ECO:0007669"/>
    <property type="project" value="UniProtKB-KW"/>
</dbReference>
<dbReference type="Gene3D" id="3.30.450.20">
    <property type="entry name" value="PAS domain"/>
    <property type="match status" value="2"/>
</dbReference>
<dbReference type="EMBL" id="DSVI01000010">
    <property type="protein sequence ID" value="HGT48194.1"/>
    <property type="molecule type" value="Genomic_DNA"/>
</dbReference>
<dbReference type="InterPro" id="IPR036890">
    <property type="entry name" value="HATPase_C_sf"/>
</dbReference>
<accession>A0A832DLE7</accession>
<reference evidence="12" key="1">
    <citation type="journal article" date="2020" name="mSystems">
        <title>Genome- and Community-Level Interaction Insights into Carbon Utilization and Element Cycling Functions of Hydrothermarchaeota in Hydrothermal Sediment.</title>
        <authorList>
            <person name="Zhou Z."/>
            <person name="Liu Y."/>
            <person name="Xu W."/>
            <person name="Pan J."/>
            <person name="Luo Z.H."/>
            <person name="Li M."/>
        </authorList>
    </citation>
    <scope>NUCLEOTIDE SEQUENCE [LARGE SCALE GENOMIC DNA]</scope>
    <source>
        <strain evidence="12">SpSt-500</strain>
    </source>
</reference>
<dbReference type="PANTHER" id="PTHR24421:SF10">
    <property type="entry name" value="NITRATE_NITRITE SENSOR PROTEIN NARQ"/>
    <property type="match status" value="1"/>
</dbReference>
<evidence type="ECO:0000313" key="12">
    <source>
        <dbReference type="EMBL" id="HGT48194.1"/>
    </source>
</evidence>
<keyword evidence="6 12" id="KW-0418">Kinase</keyword>
<evidence type="ECO:0000256" key="3">
    <source>
        <dbReference type="ARBA" id="ARBA00022553"/>
    </source>
</evidence>
<dbReference type="Pfam" id="PF13426">
    <property type="entry name" value="PAS_9"/>
    <property type="match status" value="1"/>
</dbReference>
<dbReference type="EC" id="2.7.13.3" evidence="2"/>
<sequence>MNASLLKEDLQNIDLLFGQLWESSIDGMRLIDDEGNILLVNESFCKMFNLNREQLIGKPFSIVYTASQQQSALDSFKNDIKNNKLKTFFERENTLWNNRKAWLEFSNSFIELPDGKKITLSIIKDITERKKSEIELKESEQKFKLLFNSANDAVFVTQIEPGKTFGDFIEVNEVACKQLGYTKEEFLLLSPSAIVHPKSIDEFNRFTETLFTEGHVIYEILLRAKDKKIIPAEINSHLFLYKEKLTILSIARDITERKIVEEKLRRSAKLLRELAAHLQSVREEERTLIAREIHDELGQVLTVLKIKLTLINKKIPSDLLSIRTQLDEAIRLIDNSVETVQKISSKLRPNILDELGLLAAIEWQVSEFEKLTNIKCSFILPKEEIIIDKERQTVIFRILQEALTNVARHSGADKVLINLFKYQSNIVMEIKDNGRGISTEQINDVKSLGIHGMEERVMIFGGSFTIEGFAGKGTSLKIEIPV</sequence>
<dbReference type="InterPro" id="IPR035965">
    <property type="entry name" value="PAS-like_dom_sf"/>
</dbReference>
<dbReference type="InterPro" id="IPR000700">
    <property type="entry name" value="PAS-assoc_C"/>
</dbReference>
<dbReference type="InterPro" id="IPR013767">
    <property type="entry name" value="PAS_fold"/>
</dbReference>
<dbReference type="Gene3D" id="1.20.5.1930">
    <property type="match status" value="1"/>
</dbReference>
<keyword evidence="3" id="KW-0597">Phosphoprotein</keyword>
<feature type="domain" description="PAC" evidence="11">
    <location>
        <begin position="216"/>
        <end position="266"/>
    </location>
</feature>
<keyword evidence="8" id="KW-0902">Two-component regulatory system</keyword>
<dbReference type="AlphaFoldDB" id="A0A832DLE7"/>
<evidence type="ECO:0000256" key="6">
    <source>
        <dbReference type="ARBA" id="ARBA00022777"/>
    </source>
</evidence>
<evidence type="ECO:0000256" key="4">
    <source>
        <dbReference type="ARBA" id="ARBA00022679"/>
    </source>
</evidence>
<dbReference type="InterPro" id="IPR003594">
    <property type="entry name" value="HATPase_dom"/>
</dbReference>
<dbReference type="InterPro" id="IPR000014">
    <property type="entry name" value="PAS"/>
</dbReference>
<dbReference type="CDD" id="cd16917">
    <property type="entry name" value="HATPase_UhpB-NarQ-NarX-like"/>
    <property type="match status" value="1"/>
</dbReference>
<comment type="caution">
    <text evidence="12">The sequence shown here is derived from an EMBL/GenBank/DDBJ whole genome shotgun (WGS) entry which is preliminary data.</text>
</comment>
<keyword evidence="7" id="KW-0067">ATP-binding</keyword>
<dbReference type="InterPro" id="IPR005467">
    <property type="entry name" value="His_kinase_dom"/>
</dbReference>
<dbReference type="SMART" id="SM00091">
    <property type="entry name" value="PAS"/>
    <property type="match status" value="2"/>
</dbReference>
<proteinExistence type="predicted"/>
<feature type="domain" description="PAS" evidence="10">
    <location>
        <begin position="139"/>
        <end position="214"/>
    </location>
</feature>
<evidence type="ECO:0000256" key="5">
    <source>
        <dbReference type="ARBA" id="ARBA00022741"/>
    </source>
</evidence>
<evidence type="ECO:0000256" key="7">
    <source>
        <dbReference type="ARBA" id="ARBA00022840"/>
    </source>
</evidence>
<dbReference type="Pfam" id="PF07730">
    <property type="entry name" value="HisKA_3"/>
    <property type="match status" value="1"/>
</dbReference>
<dbReference type="PROSITE" id="PS50113">
    <property type="entry name" value="PAC"/>
    <property type="match status" value="1"/>
</dbReference>
<keyword evidence="4" id="KW-0808">Transferase</keyword>
<name>A0A832DLE7_9BACT</name>
<dbReference type="Pfam" id="PF02518">
    <property type="entry name" value="HATPase_c"/>
    <property type="match status" value="1"/>
</dbReference>
<dbReference type="GO" id="GO:0006355">
    <property type="term" value="P:regulation of DNA-templated transcription"/>
    <property type="evidence" value="ECO:0007669"/>
    <property type="project" value="InterPro"/>
</dbReference>
<evidence type="ECO:0000259" key="9">
    <source>
        <dbReference type="PROSITE" id="PS50109"/>
    </source>
</evidence>
<gene>
    <name evidence="12" type="ORF">ENS56_09170</name>
</gene>
<feature type="domain" description="Histidine kinase" evidence="9">
    <location>
        <begin position="288"/>
        <end position="482"/>
    </location>
</feature>
<dbReference type="Pfam" id="PF00989">
    <property type="entry name" value="PAS"/>
    <property type="match status" value="1"/>
</dbReference>
<protein>
    <recommendedName>
        <fullName evidence="2">histidine kinase</fullName>
        <ecNumber evidence="2">2.7.13.3</ecNumber>
    </recommendedName>
</protein>
<evidence type="ECO:0000259" key="10">
    <source>
        <dbReference type="PROSITE" id="PS50112"/>
    </source>
</evidence>
<dbReference type="InterPro" id="IPR011712">
    <property type="entry name" value="Sig_transdc_His_kin_sub3_dim/P"/>
</dbReference>
<comment type="catalytic activity">
    <reaction evidence="1">
        <text>ATP + protein L-histidine = ADP + protein N-phospho-L-histidine.</text>
        <dbReference type="EC" id="2.7.13.3"/>
    </reaction>
</comment>
<evidence type="ECO:0000256" key="2">
    <source>
        <dbReference type="ARBA" id="ARBA00012438"/>
    </source>
</evidence>
<evidence type="ECO:0000256" key="8">
    <source>
        <dbReference type="ARBA" id="ARBA00023012"/>
    </source>
</evidence>
<dbReference type="PROSITE" id="PS50112">
    <property type="entry name" value="PAS"/>
    <property type="match status" value="2"/>
</dbReference>
<dbReference type="CDD" id="cd00130">
    <property type="entry name" value="PAS"/>
    <property type="match status" value="2"/>
</dbReference>
<evidence type="ECO:0000256" key="1">
    <source>
        <dbReference type="ARBA" id="ARBA00000085"/>
    </source>
</evidence>
<dbReference type="PROSITE" id="PS50109">
    <property type="entry name" value="HIS_KIN"/>
    <property type="match status" value="1"/>
</dbReference>
<dbReference type="GO" id="GO:0000155">
    <property type="term" value="F:phosphorelay sensor kinase activity"/>
    <property type="evidence" value="ECO:0007669"/>
    <property type="project" value="InterPro"/>
</dbReference>
<keyword evidence="5" id="KW-0547">Nucleotide-binding</keyword>
<dbReference type="GO" id="GO:0016020">
    <property type="term" value="C:membrane"/>
    <property type="evidence" value="ECO:0007669"/>
    <property type="project" value="InterPro"/>
</dbReference>
<evidence type="ECO:0000259" key="11">
    <source>
        <dbReference type="PROSITE" id="PS50113"/>
    </source>
</evidence>
<dbReference type="InterPro" id="IPR050482">
    <property type="entry name" value="Sensor_HK_TwoCompSys"/>
</dbReference>
<dbReference type="SUPFAM" id="SSF55785">
    <property type="entry name" value="PYP-like sensor domain (PAS domain)"/>
    <property type="match status" value="2"/>
</dbReference>
<dbReference type="GO" id="GO:0046983">
    <property type="term" value="F:protein dimerization activity"/>
    <property type="evidence" value="ECO:0007669"/>
    <property type="project" value="InterPro"/>
</dbReference>
<dbReference type="SUPFAM" id="SSF55874">
    <property type="entry name" value="ATPase domain of HSP90 chaperone/DNA topoisomerase II/histidine kinase"/>
    <property type="match status" value="1"/>
</dbReference>
<organism evidence="12">
    <name type="scientific">Ignavibacterium album</name>
    <dbReference type="NCBI Taxonomy" id="591197"/>
    <lineage>
        <taxon>Bacteria</taxon>
        <taxon>Pseudomonadati</taxon>
        <taxon>Ignavibacteriota</taxon>
        <taxon>Ignavibacteria</taxon>
        <taxon>Ignavibacteriales</taxon>
        <taxon>Ignavibacteriaceae</taxon>
        <taxon>Ignavibacterium</taxon>
    </lineage>
</organism>
<dbReference type="NCBIfam" id="TIGR00229">
    <property type="entry name" value="sensory_box"/>
    <property type="match status" value="2"/>
</dbReference>
<feature type="domain" description="PAS" evidence="10">
    <location>
        <begin position="22"/>
        <end position="58"/>
    </location>
</feature>
<dbReference type="Gene3D" id="3.30.565.10">
    <property type="entry name" value="Histidine kinase-like ATPase, C-terminal domain"/>
    <property type="match status" value="1"/>
</dbReference>
<dbReference type="PANTHER" id="PTHR24421">
    <property type="entry name" value="NITRATE/NITRITE SENSOR PROTEIN NARX-RELATED"/>
    <property type="match status" value="1"/>
</dbReference>